<evidence type="ECO:0000313" key="4">
    <source>
        <dbReference type="Proteomes" id="UP000198319"/>
    </source>
</evidence>
<protein>
    <submittedName>
        <fullName evidence="1">Uncharacterized protein</fullName>
    </submittedName>
</protein>
<dbReference type="STRING" id="1278819.BHE19_12135"/>
<dbReference type="RefSeq" id="WP_070907729.1">
    <property type="nucleotide sequence ID" value="NZ_MIKE01000024.1"/>
</dbReference>
<accession>A0A1S1J3V8</accession>
<dbReference type="Proteomes" id="UP000198319">
    <property type="component" value="Unassembled WGS sequence"/>
</dbReference>
<dbReference type="EMBL" id="MUHG01000018">
    <property type="protein sequence ID" value="OXB19404.1"/>
    <property type="molecule type" value="Genomic_DNA"/>
</dbReference>
<keyword evidence="4" id="KW-1185">Reference proteome</keyword>
<reference evidence="1" key="1">
    <citation type="submission" date="2016-09" db="EMBL/GenBank/DDBJ databases">
        <authorList>
            <person name="Capua I."/>
            <person name="De Benedictis P."/>
            <person name="Joannis T."/>
            <person name="Lombin L.H."/>
            <person name="Cattoli G."/>
        </authorList>
    </citation>
    <scope>NUCLEOTIDE SEQUENCE [LARGE SCALE GENOMIC DNA]</scope>
    <source>
        <strain evidence="1">MSU</strain>
    </source>
</reference>
<dbReference type="Proteomes" id="UP000180252">
    <property type="component" value="Unassembled WGS sequence"/>
</dbReference>
<gene>
    <name evidence="2" type="ORF">B0A71_12735</name>
    <name evidence="1" type="ORF">BHE19_12135</name>
</gene>
<reference evidence="3" key="2">
    <citation type="submission" date="2016-09" db="EMBL/GenBank/DDBJ databases">
        <authorList>
            <person name="Chen S."/>
            <person name="Walker E."/>
        </authorList>
    </citation>
    <scope>NUCLEOTIDE SEQUENCE [LARGE SCALE GENOMIC DNA]</scope>
    <source>
        <strain evidence="3">MSU</strain>
    </source>
</reference>
<dbReference type="OrthoDB" id="1071220at2"/>
<reference evidence="2 4" key="3">
    <citation type="submission" date="2016-11" db="EMBL/GenBank/DDBJ databases">
        <title>Whole genomes of Flavobacteriaceae.</title>
        <authorList>
            <person name="Stine C."/>
            <person name="Li C."/>
            <person name="Tadesse D."/>
        </authorList>
    </citation>
    <scope>NUCLEOTIDE SEQUENCE [LARGE SCALE GENOMIC DNA]</scope>
    <source>
        <strain evidence="2 4">ATCC BAA-2541</strain>
    </source>
</reference>
<proteinExistence type="predicted"/>
<evidence type="ECO:0000313" key="3">
    <source>
        <dbReference type="Proteomes" id="UP000180252"/>
    </source>
</evidence>
<sequence>MLYNPEKPIDIKRAVEKFNYFVKHNKVFELSAKKVPKTYPQLKYVHLIMSWFAWEYGESVEYIKLEFFKKLVNPTIFKYEFVNRKSGEIRDEYKSLADLTKDELSIAIDRFRDYSSKEAGIYLPEPSDLAFMRELEIQVKNVEHLL</sequence>
<evidence type="ECO:0000313" key="1">
    <source>
        <dbReference type="EMBL" id="OHT44460.1"/>
    </source>
</evidence>
<dbReference type="AlphaFoldDB" id="A0A1S1J3V8"/>
<evidence type="ECO:0000313" key="2">
    <source>
        <dbReference type="EMBL" id="OXB19404.1"/>
    </source>
</evidence>
<name>A0A1S1J3V8_9FLAO</name>
<organism evidence="1 3">
    <name type="scientific">Flavobacterium tructae</name>
    <dbReference type="NCBI Taxonomy" id="1114873"/>
    <lineage>
        <taxon>Bacteria</taxon>
        <taxon>Pseudomonadati</taxon>
        <taxon>Bacteroidota</taxon>
        <taxon>Flavobacteriia</taxon>
        <taxon>Flavobacteriales</taxon>
        <taxon>Flavobacteriaceae</taxon>
        <taxon>Flavobacterium</taxon>
    </lineage>
</organism>
<dbReference type="EMBL" id="MIKE01000024">
    <property type="protein sequence ID" value="OHT44460.1"/>
    <property type="molecule type" value="Genomic_DNA"/>
</dbReference>
<comment type="caution">
    <text evidence="1">The sequence shown here is derived from an EMBL/GenBank/DDBJ whole genome shotgun (WGS) entry which is preliminary data.</text>
</comment>